<dbReference type="OrthoDB" id="68483at2759"/>
<dbReference type="RefSeq" id="XP_067547203.1">
    <property type="nucleotide sequence ID" value="XM_067693486.1"/>
</dbReference>
<dbReference type="EMBL" id="JAEOAQ010000006">
    <property type="protein sequence ID" value="KAG5418087.1"/>
    <property type="molecule type" value="Genomic_DNA"/>
</dbReference>
<dbReference type="Pfam" id="PF00069">
    <property type="entry name" value="Pkinase"/>
    <property type="match status" value="1"/>
</dbReference>
<evidence type="ECO:0000259" key="5">
    <source>
        <dbReference type="PROSITE" id="PS50011"/>
    </source>
</evidence>
<evidence type="ECO:0000313" key="6">
    <source>
        <dbReference type="EMBL" id="KAG5418087.1"/>
    </source>
</evidence>
<dbReference type="PANTHER" id="PTHR24348:SF72">
    <property type="entry name" value="SERINE_THREONINE PROTEIN KINASE"/>
    <property type="match status" value="1"/>
</dbReference>
<dbReference type="GO" id="GO:0005737">
    <property type="term" value="C:cytoplasm"/>
    <property type="evidence" value="ECO:0007669"/>
    <property type="project" value="TreeGrafter"/>
</dbReference>
<dbReference type="CDD" id="cd14008">
    <property type="entry name" value="STKc_LKB1_CaMKK"/>
    <property type="match status" value="1"/>
</dbReference>
<feature type="region of interest" description="Disordered" evidence="4">
    <location>
        <begin position="412"/>
        <end position="472"/>
    </location>
</feature>
<dbReference type="GO" id="GO:0005524">
    <property type="term" value="F:ATP binding"/>
    <property type="evidence" value="ECO:0007669"/>
    <property type="project" value="UniProtKB-UniRule"/>
</dbReference>
<dbReference type="GO" id="GO:0004674">
    <property type="term" value="F:protein serine/threonine kinase activity"/>
    <property type="evidence" value="ECO:0007669"/>
    <property type="project" value="InterPro"/>
</dbReference>
<evidence type="ECO:0000256" key="2">
    <source>
        <dbReference type="ARBA" id="ARBA00022840"/>
    </source>
</evidence>
<proteinExistence type="predicted"/>
<feature type="domain" description="Protein kinase" evidence="5">
    <location>
        <begin position="23"/>
        <end position="358"/>
    </location>
</feature>
<evidence type="ECO:0000256" key="4">
    <source>
        <dbReference type="SAM" id="MobiDB-lite"/>
    </source>
</evidence>
<dbReference type="Gene3D" id="3.30.200.20">
    <property type="entry name" value="Phosphorylase Kinase, domain 1"/>
    <property type="match status" value="1"/>
</dbReference>
<reference evidence="6 7" key="1">
    <citation type="submission" date="2020-12" db="EMBL/GenBank/DDBJ databases">
        <title>Effect of drift, selection, and recombination on the evolution of hybrid genomes in Candida yeast pathogens.</title>
        <authorList>
            <person name="Mixao V."/>
            <person name="Ksiezopolska E."/>
            <person name="Saus E."/>
            <person name="Boekhout T."/>
            <person name="Gacser A."/>
            <person name="Gabaldon T."/>
        </authorList>
    </citation>
    <scope>NUCLEOTIDE SEQUENCE [LARGE SCALE GENOMIC DNA]</scope>
    <source>
        <strain evidence="6 7">BP57</strain>
    </source>
</reference>
<feature type="binding site" evidence="3">
    <location>
        <position position="55"/>
    </location>
    <ligand>
        <name>ATP</name>
        <dbReference type="ChEBI" id="CHEBI:30616"/>
    </ligand>
</feature>
<feature type="compositionally biased region" description="Pro residues" evidence="4">
    <location>
        <begin position="426"/>
        <end position="436"/>
    </location>
</feature>
<feature type="compositionally biased region" description="Polar residues" evidence="4">
    <location>
        <begin position="747"/>
        <end position="761"/>
    </location>
</feature>
<keyword evidence="1 3" id="KW-0547">Nucleotide-binding</keyword>
<keyword evidence="2 3" id="KW-0067">ATP-binding</keyword>
<keyword evidence="7" id="KW-1185">Reference proteome</keyword>
<feature type="region of interest" description="Disordered" evidence="4">
    <location>
        <begin position="639"/>
        <end position="697"/>
    </location>
</feature>
<protein>
    <recommendedName>
        <fullName evidence="5">Protein kinase domain-containing protein</fullName>
    </recommendedName>
</protein>
<dbReference type="Gene3D" id="1.10.510.10">
    <property type="entry name" value="Transferase(Phosphotransferase) domain 1"/>
    <property type="match status" value="1"/>
</dbReference>
<dbReference type="PROSITE" id="PS50011">
    <property type="entry name" value="PROTEIN_KINASE_DOM"/>
    <property type="match status" value="1"/>
</dbReference>
<dbReference type="InterPro" id="IPR008271">
    <property type="entry name" value="Ser/Thr_kinase_AS"/>
</dbReference>
<evidence type="ECO:0000256" key="1">
    <source>
        <dbReference type="ARBA" id="ARBA00022741"/>
    </source>
</evidence>
<dbReference type="Proteomes" id="UP000669133">
    <property type="component" value="Unassembled WGS sequence"/>
</dbReference>
<dbReference type="InterPro" id="IPR017441">
    <property type="entry name" value="Protein_kinase_ATP_BS"/>
</dbReference>
<feature type="compositionally biased region" description="Low complexity" evidence="4">
    <location>
        <begin position="437"/>
        <end position="448"/>
    </location>
</feature>
<dbReference type="SUPFAM" id="SSF56112">
    <property type="entry name" value="Protein kinase-like (PK-like)"/>
    <property type="match status" value="1"/>
</dbReference>
<feature type="region of interest" description="Disordered" evidence="4">
    <location>
        <begin position="719"/>
        <end position="761"/>
    </location>
</feature>
<dbReference type="PROSITE" id="PS00108">
    <property type="entry name" value="PROTEIN_KINASE_ST"/>
    <property type="match status" value="1"/>
</dbReference>
<dbReference type="PROSITE" id="PS00107">
    <property type="entry name" value="PROTEIN_KINASE_ATP"/>
    <property type="match status" value="1"/>
</dbReference>
<dbReference type="InterPro" id="IPR011009">
    <property type="entry name" value="Kinase-like_dom_sf"/>
</dbReference>
<dbReference type="GO" id="GO:0010506">
    <property type="term" value="P:regulation of autophagy"/>
    <property type="evidence" value="ECO:0007669"/>
    <property type="project" value="InterPro"/>
</dbReference>
<dbReference type="GeneID" id="93653045"/>
<gene>
    <name evidence="6" type="ORF">I9W82_004416</name>
</gene>
<organism evidence="6 7">
    <name type="scientific">Candida metapsilosis</name>
    <dbReference type="NCBI Taxonomy" id="273372"/>
    <lineage>
        <taxon>Eukaryota</taxon>
        <taxon>Fungi</taxon>
        <taxon>Dikarya</taxon>
        <taxon>Ascomycota</taxon>
        <taxon>Saccharomycotina</taxon>
        <taxon>Pichiomycetes</taxon>
        <taxon>Debaryomycetaceae</taxon>
        <taxon>Candida/Lodderomyces clade</taxon>
        <taxon>Candida</taxon>
    </lineage>
</organism>
<dbReference type="AlphaFoldDB" id="A0A8H8DAD3"/>
<evidence type="ECO:0000313" key="7">
    <source>
        <dbReference type="Proteomes" id="UP000669133"/>
    </source>
</evidence>
<dbReference type="SMART" id="SM00220">
    <property type="entry name" value="S_TKc"/>
    <property type="match status" value="1"/>
</dbReference>
<sequence length="794" mass="88565">MDYDKLSIVLDLKTGKKVINNKYRILKRIGQGQYGKVLLGQVLDDSSQRSTTIRKKSTLNDTTTVSKLSSSSLEAPATTTTYVAIKTINRVDKAKLITKSYISNVTKIKKEIRILKQCNHPNVVKLYSVIDDIHFDKILLILEYCKYGEIDWKHYNHYYEKYTTHENRSPLNLNKILRDIVNGLEYLHSYKHIIHRDLKPSNLLIDEYNNIKISDFGVSLILENTIQDSKELANTMGTPAFYAPELCQFVKNRFSMITNENHQLNKIKLDYRIDIWSLGVTLYCLMFNNLPFNGINEFDISKKIVDAELKFPQIKHTSRVTDSDVEELQSVKDLIKQLLQKDPNKRISLQGVKHHKFTTFDLNDLQREKFYKFNQAIFKDADCKRKLSEEKENEEQIVSQNNNAGLSTKIRNFFKGSNSNSNSTSPTPPPPPPPPNASASASASAKAATSKKKSAEPLAHDSETTRPNLPDLQHVDDLLDSYFDDSSSLGSIVDEDPVDTSNILGEISKDENKVNDTSSRHSPQPLVLHPVTLKDPFIVASVSPTATTKPTTNGSSNNNSIPITPSISHHQLHPLTPTNELFATIGQASPGHDVNSNGPVFSPSKRFFDKQQQQIKEAKQLQPSIKSLSTDHDYVIAPPSIFSRSNGSSHSINNNNGTSNGDFNANGVGAGAGAGERRNSADRPRPPYGLSRIPSSSSSLNLHAYFTDDCDSIESLHSIPSTHSSSLKYNLKKTKDKDRDTHGGKGASSNKANSSDSVNEVDEGNSTLYLAADDDDTGVFQKYQDLSKYLDNLE</sequence>
<feature type="compositionally biased region" description="Basic and acidic residues" evidence="4">
    <location>
        <begin position="675"/>
        <end position="685"/>
    </location>
</feature>
<name>A0A8H8DAD3_9ASCO</name>
<feature type="compositionally biased region" description="Basic and acidic residues" evidence="4">
    <location>
        <begin position="453"/>
        <end position="464"/>
    </location>
</feature>
<dbReference type="FunFam" id="1.10.510.10:FF:000571">
    <property type="entry name" value="Maternal embryonic leucine zipper kinase"/>
    <property type="match status" value="1"/>
</dbReference>
<feature type="compositionally biased region" description="Low complexity" evidence="4">
    <location>
        <begin position="643"/>
        <end position="667"/>
    </location>
</feature>
<dbReference type="InterPro" id="IPR000719">
    <property type="entry name" value="Prot_kinase_dom"/>
</dbReference>
<accession>A0A8H8DAD3</accession>
<dbReference type="InterPro" id="IPR045269">
    <property type="entry name" value="Atg1-like"/>
</dbReference>
<comment type="caution">
    <text evidence="6">The sequence shown here is derived from an EMBL/GenBank/DDBJ whole genome shotgun (WGS) entry which is preliminary data.</text>
</comment>
<feature type="compositionally biased region" description="Basic and acidic residues" evidence="4">
    <location>
        <begin position="733"/>
        <end position="743"/>
    </location>
</feature>
<dbReference type="GO" id="GO:0030447">
    <property type="term" value="P:filamentous growth"/>
    <property type="evidence" value="ECO:0007669"/>
    <property type="project" value="UniProtKB-ARBA"/>
</dbReference>
<evidence type="ECO:0000256" key="3">
    <source>
        <dbReference type="PROSITE-ProRule" id="PRU10141"/>
    </source>
</evidence>
<dbReference type="PANTHER" id="PTHR24348">
    <property type="entry name" value="SERINE/THREONINE-PROTEIN KINASE UNC-51-RELATED"/>
    <property type="match status" value="1"/>
</dbReference>